<accession>A0A5A7VGC9</accession>
<name>A0A5A7VGC9_CUCMM</name>
<gene>
    <name evidence="2" type="ORF">E6C27_scaffold38G002110</name>
</gene>
<feature type="domain" description="Reverse transcriptase Ty1/copia-type" evidence="1">
    <location>
        <begin position="83"/>
        <end position="162"/>
    </location>
</feature>
<dbReference type="EMBL" id="SSTE01000699">
    <property type="protein sequence ID" value="KAA0067143.1"/>
    <property type="molecule type" value="Genomic_DNA"/>
</dbReference>
<dbReference type="InterPro" id="IPR013103">
    <property type="entry name" value="RVT_2"/>
</dbReference>
<sequence>MAINVLKENLSVAQNQMKKMVDLKRRELKFKVGEEDYLKLRPYRQHSLARKRSEKLAPKLALISARRLECILQWRFRRGSLYEPPPGFEAQFEHWVCKLQKSLYGLKQSSRAEFDRLTTFIKSQGYSQRHSDPTLFTKVSKAGKIATLIVYVDDIVLSGDDTVGLPN</sequence>
<dbReference type="OrthoDB" id="1645289at2759"/>
<evidence type="ECO:0000313" key="3">
    <source>
        <dbReference type="Proteomes" id="UP000321393"/>
    </source>
</evidence>
<evidence type="ECO:0000313" key="2">
    <source>
        <dbReference type="EMBL" id="KAA0067143.1"/>
    </source>
</evidence>
<dbReference type="Proteomes" id="UP000321393">
    <property type="component" value="Unassembled WGS sequence"/>
</dbReference>
<evidence type="ECO:0000259" key="1">
    <source>
        <dbReference type="Pfam" id="PF07727"/>
    </source>
</evidence>
<keyword evidence="2" id="KW-0418">Kinase</keyword>
<organism evidence="2 3">
    <name type="scientific">Cucumis melo var. makuwa</name>
    <name type="common">Oriental melon</name>
    <dbReference type="NCBI Taxonomy" id="1194695"/>
    <lineage>
        <taxon>Eukaryota</taxon>
        <taxon>Viridiplantae</taxon>
        <taxon>Streptophyta</taxon>
        <taxon>Embryophyta</taxon>
        <taxon>Tracheophyta</taxon>
        <taxon>Spermatophyta</taxon>
        <taxon>Magnoliopsida</taxon>
        <taxon>eudicotyledons</taxon>
        <taxon>Gunneridae</taxon>
        <taxon>Pentapetalae</taxon>
        <taxon>rosids</taxon>
        <taxon>fabids</taxon>
        <taxon>Cucurbitales</taxon>
        <taxon>Cucurbitaceae</taxon>
        <taxon>Benincaseae</taxon>
        <taxon>Cucumis</taxon>
    </lineage>
</organism>
<proteinExistence type="predicted"/>
<protein>
    <submittedName>
        <fullName evidence="2">Cysteine-rich RLK (Receptor-like protein kinase) 8</fullName>
    </submittedName>
</protein>
<dbReference type="GO" id="GO:0016301">
    <property type="term" value="F:kinase activity"/>
    <property type="evidence" value="ECO:0007669"/>
    <property type="project" value="UniProtKB-KW"/>
</dbReference>
<dbReference type="AlphaFoldDB" id="A0A5A7VGC9"/>
<comment type="caution">
    <text evidence="2">The sequence shown here is derived from an EMBL/GenBank/DDBJ whole genome shotgun (WGS) entry which is preliminary data.</text>
</comment>
<keyword evidence="2" id="KW-0808">Transferase</keyword>
<reference evidence="2 3" key="1">
    <citation type="submission" date="2019-08" db="EMBL/GenBank/DDBJ databases">
        <title>Draft genome sequences of two oriental melons (Cucumis melo L. var makuwa).</title>
        <authorList>
            <person name="Kwon S.-Y."/>
        </authorList>
    </citation>
    <scope>NUCLEOTIDE SEQUENCE [LARGE SCALE GENOMIC DNA]</scope>
    <source>
        <strain evidence="3">cv. SW 3</strain>
        <tissue evidence="2">Leaf</tissue>
    </source>
</reference>
<dbReference type="Pfam" id="PF07727">
    <property type="entry name" value="RVT_2"/>
    <property type="match status" value="1"/>
</dbReference>